<keyword evidence="1" id="KW-0472">Membrane</keyword>
<evidence type="ECO:0000256" key="1">
    <source>
        <dbReference type="SAM" id="Phobius"/>
    </source>
</evidence>
<keyword evidence="1" id="KW-1133">Transmembrane helix</keyword>
<accession>A0A061JU94</accession>
<evidence type="ECO:0000313" key="3">
    <source>
        <dbReference type="Proteomes" id="UP000026923"/>
    </source>
</evidence>
<evidence type="ECO:0000313" key="2">
    <source>
        <dbReference type="EMBL" id="EWC42223.1"/>
    </source>
</evidence>
<gene>
    <name evidence="2" type="ORF">B597_006220</name>
</gene>
<protein>
    <submittedName>
        <fullName evidence="2">Uncharacterized protein</fullName>
    </submittedName>
</protein>
<sequence length="75" mass="7855">MLARPGVGPGTTLMAAPRSKAVERMLSAVRWTGLGACTLAALGYAAIGNFNMAGAMLALALLSWINIRRKRGPRS</sequence>
<dbReference type="eggNOG" id="ENOG5031FWJ">
    <property type="taxonomic scope" value="Bacteria"/>
</dbReference>
<dbReference type="EMBL" id="AMCZ02000005">
    <property type="protein sequence ID" value="EWC42223.1"/>
    <property type="molecule type" value="Genomic_DNA"/>
</dbReference>
<dbReference type="AlphaFoldDB" id="A0A061JU94"/>
<proteinExistence type="predicted"/>
<organism evidence="2 3">
    <name type="scientific">Stutzerimonas stutzeri KOS6</name>
    <dbReference type="NCBI Taxonomy" id="1218352"/>
    <lineage>
        <taxon>Bacteria</taxon>
        <taxon>Pseudomonadati</taxon>
        <taxon>Pseudomonadota</taxon>
        <taxon>Gammaproteobacteria</taxon>
        <taxon>Pseudomonadales</taxon>
        <taxon>Pseudomonadaceae</taxon>
        <taxon>Stutzerimonas</taxon>
    </lineage>
</organism>
<dbReference type="Proteomes" id="UP000026923">
    <property type="component" value="Unassembled WGS sequence"/>
</dbReference>
<reference evidence="2 3" key="1">
    <citation type="journal article" date="2013" name="Genome Announc.">
        <title>Draft Genome of the Nitrogen-Fixing Bacterium Pseudomonas stutzeri Strain KOS6 Isolated from Industrial Hydrocarbon Sludge.</title>
        <authorList>
            <person name="Grigoryeva T.V."/>
            <person name="Laikov A.V."/>
            <person name="Naumova R.P."/>
            <person name="Manolov A.I."/>
            <person name="Larin A.K."/>
            <person name="Karpova I.Y."/>
            <person name="Semashko T.A."/>
            <person name="Alexeev D.G."/>
            <person name="Kostryukova E.S."/>
            <person name="Muller R."/>
            <person name="Govorun V.M."/>
        </authorList>
    </citation>
    <scope>NUCLEOTIDE SEQUENCE [LARGE SCALE GENOMIC DNA]</scope>
    <source>
        <strain evidence="2 3">KOS6</strain>
    </source>
</reference>
<keyword evidence="1" id="KW-0812">Transmembrane</keyword>
<feature type="transmembrane region" description="Helical" evidence="1">
    <location>
        <begin position="50"/>
        <end position="67"/>
    </location>
</feature>
<name>A0A061JU94_STUST</name>
<dbReference type="HOGENOM" id="CLU_202585_0_0_6"/>
<comment type="caution">
    <text evidence="2">The sequence shown here is derived from an EMBL/GenBank/DDBJ whole genome shotgun (WGS) entry which is preliminary data.</text>
</comment>